<feature type="short sequence motif" description="DGA/G" evidence="4">
    <location>
        <begin position="158"/>
        <end position="160"/>
    </location>
</feature>
<dbReference type="Pfam" id="PF19890">
    <property type="entry name" value="DUF6363"/>
    <property type="match status" value="1"/>
</dbReference>
<evidence type="ECO:0000313" key="6">
    <source>
        <dbReference type="EMBL" id="QNO17516.1"/>
    </source>
</evidence>
<protein>
    <submittedName>
        <fullName evidence="6">Patatin family protein</fullName>
    </submittedName>
</protein>
<dbReference type="InterPro" id="IPR045943">
    <property type="entry name" value="DUF6363"/>
</dbReference>
<proteinExistence type="predicted"/>
<dbReference type="SUPFAM" id="SSF52151">
    <property type="entry name" value="FabD/lysophospholipase-like"/>
    <property type="match status" value="1"/>
</dbReference>
<dbReference type="PROSITE" id="PS51635">
    <property type="entry name" value="PNPLA"/>
    <property type="match status" value="1"/>
</dbReference>
<gene>
    <name evidence="6" type="ORF">H6X83_11320</name>
</gene>
<feature type="short sequence motif" description="GXGXXG" evidence="4">
    <location>
        <begin position="9"/>
        <end position="14"/>
    </location>
</feature>
<accession>A0A7G9WFQ4</accession>
<feature type="active site" description="Proton acceptor" evidence="4">
    <location>
        <position position="158"/>
    </location>
</feature>
<evidence type="ECO:0000256" key="4">
    <source>
        <dbReference type="PROSITE-ProRule" id="PRU01161"/>
    </source>
</evidence>
<dbReference type="GO" id="GO:0016042">
    <property type="term" value="P:lipid catabolic process"/>
    <property type="evidence" value="ECO:0007669"/>
    <property type="project" value="UniProtKB-UniRule"/>
</dbReference>
<dbReference type="GO" id="GO:0016787">
    <property type="term" value="F:hydrolase activity"/>
    <property type="evidence" value="ECO:0007669"/>
    <property type="project" value="UniProtKB-UniRule"/>
</dbReference>
<dbReference type="CDD" id="cd07208">
    <property type="entry name" value="Pat_hypo_Ecoli_yjju_like"/>
    <property type="match status" value="1"/>
</dbReference>
<dbReference type="InterPro" id="IPR002641">
    <property type="entry name" value="PNPLA_dom"/>
</dbReference>
<dbReference type="PANTHER" id="PTHR14226">
    <property type="entry name" value="NEUROPATHY TARGET ESTERASE/SWISS CHEESE D.MELANOGASTER"/>
    <property type="match status" value="1"/>
</dbReference>
<dbReference type="InterPro" id="IPR037483">
    <property type="entry name" value="YjjU-like"/>
</dbReference>
<dbReference type="EMBL" id="CP060696">
    <property type="protein sequence ID" value="QNO17516.1"/>
    <property type="molecule type" value="Genomic_DNA"/>
</dbReference>
<keyword evidence="1 4" id="KW-0378">Hydrolase</keyword>
<name>A0A7G9WFQ4_9FIRM</name>
<dbReference type="Proteomes" id="UP000516046">
    <property type="component" value="Chromosome"/>
</dbReference>
<feature type="active site" description="Nucleophile" evidence="4">
    <location>
        <position position="38"/>
    </location>
</feature>
<sequence length="285" mass="32246">MAVGLVLEGGGMRGVYTAGVLDELMMNKVSFPSVYAVSAGACCALSYVSGQYERNKEIFYKYVTDDRYVSVRNLRQTGSLFGFDFIFGELFHELNPFDEEAFRSSNVRLMVGATDLLTGGAAFFGREDMDEHFLPVQASSSLPFLSNIITIDGRPYLDGGIAAPVPYERSICDGNLKNVVVLTRDYSFRKRPGLDYPRAFIKTLYRDYPAFIDTLQARTDVYNHELVFIRRQEAMGNMVVIRPSSPINISRYEKNSKTLMEIYRMGRRDTRAKLAAVQNMLEQDK</sequence>
<evidence type="ECO:0000256" key="2">
    <source>
        <dbReference type="ARBA" id="ARBA00022963"/>
    </source>
</evidence>
<dbReference type="RefSeq" id="WP_212506586.1">
    <property type="nucleotide sequence ID" value="NZ_CP060696.1"/>
</dbReference>
<evidence type="ECO:0000259" key="5">
    <source>
        <dbReference type="PROSITE" id="PS51635"/>
    </source>
</evidence>
<evidence type="ECO:0000256" key="3">
    <source>
        <dbReference type="ARBA" id="ARBA00023098"/>
    </source>
</evidence>
<reference evidence="6 7" key="1">
    <citation type="submission" date="2020-08" db="EMBL/GenBank/DDBJ databases">
        <authorList>
            <person name="Ren C."/>
            <person name="Gu Y."/>
            <person name="Xu Y."/>
        </authorList>
    </citation>
    <scope>NUCLEOTIDE SEQUENCE [LARGE SCALE GENOMIC DNA]</scope>
    <source>
        <strain evidence="6 7">LBM18003</strain>
    </source>
</reference>
<dbReference type="InterPro" id="IPR050301">
    <property type="entry name" value="NTE"/>
</dbReference>
<evidence type="ECO:0000313" key="7">
    <source>
        <dbReference type="Proteomes" id="UP000516046"/>
    </source>
</evidence>
<dbReference type="Pfam" id="PF01734">
    <property type="entry name" value="Patatin"/>
    <property type="match status" value="1"/>
</dbReference>
<keyword evidence="7" id="KW-1185">Reference proteome</keyword>
<organism evidence="6 7">
    <name type="scientific">Caproicibacterium amylolyticum</name>
    <dbReference type="NCBI Taxonomy" id="2766537"/>
    <lineage>
        <taxon>Bacteria</taxon>
        <taxon>Bacillati</taxon>
        <taxon>Bacillota</taxon>
        <taxon>Clostridia</taxon>
        <taxon>Eubacteriales</taxon>
        <taxon>Oscillospiraceae</taxon>
        <taxon>Caproicibacterium</taxon>
    </lineage>
</organism>
<comment type="caution">
    <text evidence="4">Lacks conserved residue(s) required for the propagation of feature annotation.</text>
</comment>
<dbReference type="InterPro" id="IPR016035">
    <property type="entry name" value="Acyl_Trfase/lysoPLipase"/>
</dbReference>
<feature type="domain" description="PNPLA" evidence="5">
    <location>
        <begin position="5"/>
        <end position="171"/>
    </location>
</feature>
<dbReference type="KEGG" id="caml:H6X83_11320"/>
<keyword evidence="3 4" id="KW-0443">Lipid metabolism</keyword>
<dbReference type="AlphaFoldDB" id="A0A7G9WFQ4"/>
<dbReference type="Gene3D" id="3.40.1090.10">
    <property type="entry name" value="Cytosolic phospholipase A2 catalytic domain"/>
    <property type="match status" value="2"/>
</dbReference>
<keyword evidence="2 4" id="KW-0442">Lipid degradation</keyword>
<evidence type="ECO:0000256" key="1">
    <source>
        <dbReference type="ARBA" id="ARBA00022801"/>
    </source>
</evidence>
<dbReference type="PANTHER" id="PTHR14226:SF25">
    <property type="entry name" value="PHOSPHOESTERASE"/>
    <property type="match status" value="1"/>
</dbReference>